<dbReference type="Proteomes" id="UP001589891">
    <property type="component" value="Unassembled WGS sequence"/>
</dbReference>
<feature type="binding site" evidence="13">
    <location>
        <position position="154"/>
    </location>
    <ligand>
        <name>ATP</name>
        <dbReference type="ChEBI" id="CHEBI:30616"/>
    </ligand>
</feature>
<keyword evidence="10 13" id="KW-0067">ATP-binding</keyword>
<organism evidence="15 16">
    <name type="scientific">Azorhizophilus paspali</name>
    <name type="common">Azotobacter paspali</name>
    <dbReference type="NCBI Taxonomy" id="69963"/>
    <lineage>
        <taxon>Bacteria</taxon>
        <taxon>Pseudomonadati</taxon>
        <taxon>Pseudomonadota</taxon>
        <taxon>Gammaproteobacteria</taxon>
        <taxon>Pseudomonadales</taxon>
        <taxon>Pseudomonadaceae</taxon>
        <taxon>Azorhizophilus</taxon>
    </lineage>
</organism>
<dbReference type="InterPro" id="IPR045308">
    <property type="entry name" value="UbiB_bact"/>
</dbReference>
<comment type="similarity">
    <text evidence="2">Belongs to the protein kinase superfamily. ADCK protein kinase family.</text>
</comment>
<keyword evidence="11 13" id="KW-1133">Transmembrane helix</keyword>
<dbReference type="Pfam" id="PF03109">
    <property type="entry name" value="ABC1"/>
    <property type="match status" value="1"/>
</dbReference>
<keyword evidence="4" id="KW-0997">Cell inner membrane</keyword>
<evidence type="ECO:0000256" key="12">
    <source>
        <dbReference type="ARBA" id="ARBA00023136"/>
    </source>
</evidence>
<evidence type="ECO:0000256" key="11">
    <source>
        <dbReference type="ARBA" id="ARBA00022989"/>
    </source>
</evidence>
<proteinExistence type="inferred from homology"/>
<dbReference type="InterPro" id="IPR010232">
    <property type="entry name" value="UbiB"/>
</dbReference>
<evidence type="ECO:0000256" key="2">
    <source>
        <dbReference type="ARBA" id="ARBA00009670"/>
    </source>
</evidence>
<evidence type="ECO:0000256" key="13">
    <source>
        <dbReference type="HAMAP-Rule" id="MF_00414"/>
    </source>
</evidence>
<evidence type="ECO:0000256" key="8">
    <source>
        <dbReference type="ARBA" id="ARBA00022741"/>
    </source>
</evidence>
<accession>A0ABV6SK03</accession>
<keyword evidence="9 13" id="KW-0418">Kinase</keyword>
<keyword evidence="12 13" id="KW-0472">Membrane</keyword>
<evidence type="ECO:0000256" key="7">
    <source>
        <dbReference type="ARBA" id="ARBA00022692"/>
    </source>
</evidence>
<dbReference type="RefSeq" id="WP_376945291.1">
    <property type="nucleotide sequence ID" value="NZ_CP171449.1"/>
</dbReference>
<dbReference type="SUPFAM" id="SSF56112">
    <property type="entry name" value="Protein kinase-like (PK-like)"/>
    <property type="match status" value="1"/>
</dbReference>
<comment type="similarity">
    <text evidence="13">Belongs to the ABC1 family. UbiB subfamily.</text>
</comment>
<evidence type="ECO:0000259" key="14">
    <source>
        <dbReference type="Pfam" id="PF03109"/>
    </source>
</evidence>
<evidence type="ECO:0000256" key="5">
    <source>
        <dbReference type="ARBA" id="ARBA00022679"/>
    </source>
</evidence>
<dbReference type="EMBL" id="JBHLSS010000055">
    <property type="protein sequence ID" value="MFC0709868.1"/>
    <property type="molecule type" value="Genomic_DNA"/>
</dbReference>
<dbReference type="InterPro" id="IPR004147">
    <property type="entry name" value="ABC1_dom"/>
</dbReference>
<evidence type="ECO:0000256" key="9">
    <source>
        <dbReference type="ARBA" id="ARBA00022777"/>
    </source>
</evidence>
<comment type="function">
    <text evidence="13">Is probably a protein kinase regulator of UbiI activity which is involved in aerobic coenzyme Q (ubiquinone) biosynthesis.</text>
</comment>
<keyword evidence="7 13" id="KW-0812">Transmembrane</keyword>
<dbReference type="EC" id="2.7.-.-" evidence="13"/>
<evidence type="ECO:0000256" key="3">
    <source>
        <dbReference type="ARBA" id="ARBA00022475"/>
    </source>
</evidence>
<evidence type="ECO:0000313" key="15">
    <source>
        <dbReference type="EMBL" id="MFC0709868.1"/>
    </source>
</evidence>
<dbReference type="PANTHER" id="PTHR10566:SF113">
    <property type="entry name" value="PROTEIN ACTIVITY OF BC1 COMPLEX KINASE 7, CHLOROPLASTIC"/>
    <property type="match status" value="1"/>
</dbReference>
<dbReference type="PANTHER" id="PTHR10566">
    <property type="entry name" value="CHAPERONE-ACTIVITY OF BC1 COMPLEX CABC1 -RELATED"/>
    <property type="match status" value="1"/>
</dbReference>
<evidence type="ECO:0000313" key="16">
    <source>
        <dbReference type="Proteomes" id="UP001589891"/>
    </source>
</evidence>
<gene>
    <name evidence="13 15" type="primary">ubiB</name>
    <name evidence="15" type="ORF">ACFFGX_09805</name>
</gene>
<name>A0ABV6SK03_AZOPA</name>
<reference evidence="15 16" key="1">
    <citation type="submission" date="2024-09" db="EMBL/GenBank/DDBJ databases">
        <authorList>
            <person name="Sun Q."/>
            <person name="Mori K."/>
        </authorList>
    </citation>
    <scope>NUCLEOTIDE SEQUENCE [LARGE SCALE GENOMIC DNA]</scope>
    <source>
        <strain evidence="15 16">NCAIM B.01794</strain>
    </source>
</reference>
<protein>
    <recommendedName>
        <fullName evidence="13">Probable protein kinase UbiB</fullName>
        <ecNumber evidence="13">2.7.-.-</ecNumber>
    </recommendedName>
    <alternativeName>
        <fullName evidence="13">Ubiquinone biosynthesis protein UbiB</fullName>
    </alternativeName>
</protein>
<dbReference type="InterPro" id="IPR050154">
    <property type="entry name" value="UbiB_kinase"/>
</dbReference>
<dbReference type="NCBIfam" id="TIGR01982">
    <property type="entry name" value="UbiB"/>
    <property type="match status" value="1"/>
</dbReference>
<evidence type="ECO:0000256" key="1">
    <source>
        <dbReference type="ARBA" id="ARBA00005020"/>
    </source>
</evidence>
<keyword evidence="3 13" id="KW-1003">Cell membrane</keyword>
<feature type="domain" description="ABC1 atypical kinase-like" evidence="14">
    <location>
        <begin position="96"/>
        <end position="344"/>
    </location>
</feature>
<dbReference type="InterPro" id="IPR011009">
    <property type="entry name" value="Kinase-like_dom_sf"/>
</dbReference>
<comment type="caution">
    <text evidence="15">The sequence shown here is derived from an EMBL/GenBank/DDBJ whole genome shotgun (WGS) entry which is preliminary data.</text>
</comment>
<dbReference type="NCBIfam" id="NF003404">
    <property type="entry name" value="PRK04750.1"/>
    <property type="match status" value="1"/>
</dbReference>
<keyword evidence="6 13" id="KW-0831">Ubiquinone biosynthesis</keyword>
<dbReference type="CDD" id="cd13972">
    <property type="entry name" value="UbiB"/>
    <property type="match status" value="1"/>
</dbReference>
<evidence type="ECO:0000256" key="10">
    <source>
        <dbReference type="ARBA" id="ARBA00022840"/>
    </source>
</evidence>
<comment type="pathway">
    <text evidence="1 13">Cofactor biosynthesis; ubiquinone biosynthesis [regulation].</text>
</comment>
<evidence type="ECO:0000256" key="4">
    <source>
        <dbReference type="ARBA" id="ARBA00022519"/>
    </source>
</evidence>
<keyword evidence="5 13" id="KW-0808">Transferase</keyword>
<keyword evidence="8 13" id="KW-0547">Nucleotide-binding</keyword>
<dbReference type="HAMAP" id="MF_00414">
    <property type="entry name" value="UbiB"/>
    <property type="match status" value="1"/>
</dbReference>
<keyword evidence="15" id="KW-0830">Ubiquinone</keyword>
<feature type="binding site" evidence="13">
    <location>
        <begin position="132"/>
        <end position="140"/>
    </location>
    <ligand>
        <name>ATP</name>
        <dbReference type="ChEBI" id="CHEBI:30616"/>
    </ligand>
</feature>
<keyword evidence="16" id="KW-1185">Reference proteome</keyword>
<feature type="active site" description="Proton acceptor" evidence="13">
    <location>
        <position position="289"/>
    </location>
</feature>
<evidence type="ECO:0000256" key="6">
    <source>
        <dbReference type="ARBA" id="ARBA00022688"/>
    </source>
</evidence>
<sequence length="537" mass="62063">MKLLAVRRLLRIQSVVVRYRLDDLLFDQPLLPWWLRALGYFLPWRWLPRRRSEQLRAVRLRLALQDLGPIFIKFGQILSTRRDLLPEDIADELTWLQDRVPPFNPQQSVALIEEQLGARVDEAFARFDSEPLASASVAQVHAAQLKTGEEVVVKVVRPGLKAVIRQDLAWLYLFARLAERASTEARRLHLVDVVSDYEKTIYDELDLLREAANASQLKRNFEGSPLLYVPQIYWEWCRPKVLVMERIYGVPVTDLAALIDQGTDLKLLAERGVEIFFTQVFRDSFFHADMHPGNIFVSTRQPWDPRYIAIDCGIVGSLTPQDQDYLARNLLAFFKRDYRKVAQLHIDSGWVPADTQVNEFEAAIRTVCEPIFEKPLKDISFGQLLLRLFQTARRFNMEVQPQLVLLQKTLLNIEGLGRQLYPELDLWTTAKPFLERWMRKRMSPKAMLNNLQGQLEQLPHLARVTHAALEGISRPAWDTRRRERHDYQLLRLLGAALLAGGVLLALEVPPTNANAWPSWLMLASGLYLLVGRRRLSD</sequence>